<accession>A0ABP1D916</accession>
<evidence type="ECO:0000256" key="1">
    <source>
        <dbReference type="SAM" id="MobiDB-lite"/>
    </source>
</evidence>
<feature type="compositionally biased region" description="Basic and acidic residues" evidence="1">
    <location>
        <begin position="62"/>
        <end position="75"/>
    </location>
</feature>
<reference evidence="3" key="1">
    <citation type="submission" date="2024-04" db="EMBL/GenBank/DDBJ databases">
        <authorList>
            <person name="Shaw F."/>
            <person name="Minotto A."/>
        </authorList>
    </citation>
    <scope>NUCLEOTIDE SEQUENCE [LARGE SCALE GENOMIC DNA]</scope>
</reference>
<gene>
    <name evidence="2" type="ORF">GFSPODELE1_LOCUS4972</name>
</gene>
<dbReference type="Proteomes" id="UP001497453">
    <property type="component" value="Chromosome 3"/>
</dbReference>
<sequence length="225" mass="24540">MSFNAHDNIVLVAPRPVRLATSTYTQFHPSIVHRPQPRSSVRLVSAPPDAIDRLRLGEEYVDEELRSDQSDREPASPRLSPRSNLSSEALEEFLSILRPSTTLLFPPTSPILRATKASVANAYFPYRRTPCSVSPSIPAEGLGLTAPDEIDKENDSQPFRYFGKGPLASPVARHLTRNPFQRHASYESTVTTYISTGAKSPSPVNASLSPAAIPLPSPGPDEADL</sequence>
<feature type="compositionally biased region" description="Polar residues" evidence="1">
    <location>
        <begin position="195"/>
        <end position="205"/>
    </location>
</feature>
<evidence type="ECO:0000313" key="3">
    <source>
        <dbReference type="Proteomes" id="UP001497453"/>
    </source>
</evidence>
<proteinExistence type="predicted"/>
<evidence type="ECO:0000313" key="2">
    <source>
        <dbReference type="EMBL" id="CAL1704356.1"/>
    </source>
</evidence>
<dbReference type="EMBL" id="OZ037946">
    <property type="protein sequence ID" value="CAL1704356.1"/>
    <property type="molecule type" value="Genomic_DNA"/>
</dbReference>
<feature type="region of interest" description="Disordered" evidence="1">
    <location>
        <begin position="195"/>
        <end position="225"/>
    </location>
</feature>
<keyword evidence="3" id="KW-1185">Reference proteome</keyword>
<name>A0ABP1D916_9APHY</name>
<protein>
    <submittedName>
        <fullName evidence="2">Uncharacterized protein</fullName>
    </submittedName>
</protein>
<organism evidence="2 3">
    <name type="scientific">Somion occarium</name>
    <dbReference type="NCBI Taxonomy" id="3059160"/>
    <lineage>
        <taxon>Eukaryota</taxon>
        <taxon>Fungi</taxon>
        <taxon>Dikarya</taxon>
        <taxon>Basidiomycota</taxon>
        <taxon>Agaricomycotina</taxon>
        <taxon>Agaricomycetes</taxon>
        <taxon>Polyporales</taxon>
        <taxon>Cerrenaceae</taxon>
        <taxon>Somion</taxon>
    </lineage>
</organism>
<feature type="region of interest" description="Disordered" evidence="1">
    <location>
        <begin position="62"/>
        <end position="84"/>
    </location>
</feature>